<dbReference type="Gene3D" id="2.40.37.10">
    <property type="entry name" value="Lyase, Ornithine Decarboxylase, Chain A, domain 1"/>
    <property type="match status" value="1"/>
</dbReference>
<dbReference type="PANTHER" id="PTHR30511">
    <property type="entry name" value="ALANINE RACEMASE"/>
    <property type="match status" value="1"/>
</dbReference>
<dbReference type="HAMAP" id="MF_01201">
    <property type="entry name" value="Ala_racemase"/>
    <property type="match status" value="1"/>
</dbReference>
<evidence type="ECO:0000256" key="4">
    <source>
        <dbReference type="HAMAP-Rule" id="MF_01201"/>
    </source>
</evidence>
<dbReference type="InterPro" id="IPR029066">
    <property type="entry name" value="PLP-binding_barrel"/>
</dbReference>
<dbReference type="InterPro" id="IPR001608">
    <property type="entry name" value="Ala_racemase_N"/>
</dbReference>
<comment type="cofactor">
    <cofactor evidence="1 4">
        <name>pyridoxal 5'-phosphate</name>
        <dbReference type="ChEBI" id="CHEBI:597326"/>
    </cofactor>
</comment>
<dbReference type="PRINTS" id="PR00992">
    <property type="entry name" value="ALARACEMASE"/>
</dbReference>
<dbReference type="InterPro" id="IPR000821">
    <property type="entry name" value="Ala_racemase"/>
</dbReference>
<feature type="active site" description="Proton acceptor; specific for D-alanine" evidence="4">
    <location>
        <position position="53"/>
    </location>
</feature>
<protein>
    <recommendedName>
        <fullName evidence="4">Alanine racemase</fullName>
        <ecNumber evidence="4">5.1.1.1</ecNumber>
    </recommendedName>
</protein>
<keyword evidence="3 4" id="KW-0413">Isomerase</keyword>
<accession>A0ABT6KRG1</accession>
<dbReference type="Gene3D" id="3.20.20.10">
    <property type="entry name" value="Alanine racemase"/>
    <property type="match status" value="1"/>
</dbReference>
<dbReference type="InterPro" id="IPR011079">
    <property type="entry name" value="Ala_racemase_C"/>
</dbReference>
<feature type="domain" description="Alanine racemase C-terminal" evidence="5">
    <location>
        <begin position="253"/>
        <end position="380"/>
    </location>
</feature>
<reference evidence="6 7" key="1">
    <citation type="submission" date="2023-04" db="EMBL/GenBank/DDBJ databases">
        <title>Genome Encyclopedia of Bacteria and Archaea VI: Functional Genomics of Type Strains.</title>
        <authorList>
            <person name="Whitman W."/>
        </authorList>
    </citation>
    <scope>NUCLEOTIDE SEQUENCE [LARGE SCALE GENOMIC DNA]</scope>
    <source>
        <strain evidence="6 7">SG_E_30_P1</strain>
    </source>
</reference>
<proteinExistence type="inferred from homology"/>
<feature type="binding site" evidence="4">
    <location>
        <position position="322"/>
    </location>
    <ligand>
        <name>substrate</name>
    </ligand>
</feature>
<evidence type="ECO:0000259" key="5">
    <source>
        <dbReference type="SMART" id="SM01005"/>
    </source>
</evidence>
<dbReference type="SUPFAM" id="SSF50621">
    <property type="entry name" value="Alanine racemase C-terminal domain-like"/>
    <property type="match status" value="1"/>
</dbReference>
<dbReference type="PANTHER" id="PTHR30511:SF0">
    <property type="entry name" value="ALANINE RACEMASE, CATABOLIC-RELATED"/>
    <property type="match status" value="1"/>
</dbReference>
<dbReference type="NCBIfam" id="TIGR00492">
    <property type="entry name" value="alr"/>
    <property type="match status" value="1"/>
</dbReference>
<dbReference type="EC" id="5.1.1.1" evidence="4"/>
<dbReference type="CDD" id="cd00430">
    <property type="entry name" value="PLPDE_III_AR"/>
    <property type="match status" value="1"/>
</dbReference>
<feature type="modified residue" description="N6-(pyridoxal phosphate)lysine" evidence="4">
    <location>
        <position position="53"/>
    </location>
</feature>
<comment type="similarity">
    <text evidence="4">Belongs to the alanine racemase family.</text>
</comment>
<comment type="catalytic activity">
    <reaction evidence="4">
        <text>L-alanine = D-alanine</text>
        <dbReference type="Rhea" id="RHEA:20249"/>
        <dbReference type="ChEBI" id="CHEBI:57416"/>
        <dbReference type="ChEBI" id="CHEBI:57972"/>
        <dbReference type="EC" id="5.1.1.1"/>
    </reaction>
</comment>
<dbReference type="GO" id="GO:0008784">
    <property type="term" value="F:alanine racemase activity"/>
    <property type="evidence" value="ECO:0007669"/>
    <property type="project" value="UniProtKB-EC"/>
</dbReference>
<dbReference type="Proteomes" id="UP001160142">
    <property type="component" value="Unassembled WGS sequence"/>
</dbReference>
<dbReference type="SUPFAM" id="SSF51419">
    <property type="entry name" value="PLP-binding barrel"/>
    <property type="match status" value="1"/>
</dbReference>
<dbReference type="InterPro" id="IPR009006">
    <property type="entry name" value="Ala_racemase/Decarboxylase_C"/>
</dbReference>
<dbReference type="Pfam" id="PF00842">
    <property type="entry name" value="Ala_racemase_C"/>
    <property type="match status" value="1"/>
</dbReference>
<keyword evidence="2 4" id="KW-0663">Pyridoxal phosphate</keyword>
<evidence type="ECO:0000256" key="2">
    <source>
        <dbReference type="ARBA" id="ARBA00022898"/>
    </source>
</evidence>
<evidence type="ECO:0000313" key="6">
    <source>
        <dbReference type="EMBL" id="MDH6182568.1"/>
    </source>
</evidence>
<comment type="pathway">
    <text evidence="4">Amino-acid biosynthesis; D-alanine biosynthesis; D-alanine from L-alanine: step 1/1.</text>
</comment>
<evidence type="ECO:0000313" key="7">
    <source>
        <dbReference type="Proteomes" id="UP001160142"/>
    </source>
</evidence>
<keyword evidence="7" id="KW-1185">Reference proteome</keyword>
<dbReference type="SMART" id="SM01005">
    <property type="entry name" value="Ala_racemase_C"/>
    <property type="match status" value="1"/>
</dbReference>
<comment type="caution">
    <text evidence="6">The sequence shown here is derived from an EMBL/GenBank/DDBJ whole genome shotgun (WGS) entry which is preliminary data.</text>
</comment>
<feature type="active site" description="Proton acceptor; specific for L-alanine" evidence="4">
    <location>
        <position position="274"/>
    </location>
</feature>
<comment type="function">
    <text evidence="4">Catalyzes the interconversion of L-alanine and D-alanine. May also act on other amino acids.</text>
</comment>
<feature type="binding site" evidence="4">
    <location>
        <position position="150"/>
    </location>
    <ligand>
        <name>substrate</name>
    </ligand>
</feature>
<evidence type="ECO:0000256" key="1">
    <source>
        <dbReference type="ARBA" id="ARBA00001933"/>
    </source>
</evidence>
<name>A0ABT6KRG1_9MICO</name>
<organism evidence="6 7">
    <name type="scientific">Antiquaquibacter oligotrophicus</name>
    <dbReference type="NCBI Taxonomy" id="2880260"/>
    <lineage>
        <taxon>Bacteria</taxon>
        <taxon>Bacillati</taxon>
        <taxon>Actinomycetota</taxon>
        <taxon>Actinomycetes</taxon>
        <taxon>Micrococcales</taxon>
        <taxon>Microbacteriaceae</taxon>
        <taxon>Antiquaquibacter</taxon>
    </lineage>
</organism>
<gene>
    <name evidence="6" type="ORF">M2152_002750</name>
</gene>
<dbReference type="EMBL" id="JARXVQ010000001">
    <property type="protein sequence ID" value="MDH6182568.1"/>
    <property type="molecule type" value="Genomic_DNA"/>
</dbReference>
<dbReference type="Pfam" id="PF01168">
    <property type="entry name" value="Ala_racemase_N"/>
    <property type="match status" value="1"/>
</dbReference>
<sequence>MSSIGAVSSVDDMIALTASSSMLTEPRLTVDLDAVGHNTRTLASKTTLMAVVKADGFGHGAAEVARTALANGAIALGVATLDEAIALRAVTDAPILAWVTHRASDFDAALLAGIELAVPSVDHLDAITRAARTTRLAARVHLHLDTGMARDGAPREQWLTLAAAARRAERLGQIDVVGMMSHLGLGEKPGHPATAAAVTRFVEAEAVLRSVGLRPAIRHLAATAAALNEPAARFDLCRIGAGLYGIGAGLREAMTLTAPVVSVRDVPRGTPVGYGHSYVTDRATRLALIPLGYADGIPRIASGNASVLVRGRRTPLAGTVSMDQLVIDVGTLGVEAGDIVTVFGPGDDGEPTIADWARWSRTIPHEIMTGIGSRVVRSVA</sequence>
<evidence type="ECO:0000256" key="3">
    <source>
        <dbReference type="ARBA" id="ARBA00023235"/>
    </source>
</evidence>